<dbReference type="PROSITE" id="PS51898">
    <property type="entry name" value="TYR_RECOMBINASE"/>
    <property type="match status" value="1"/>
</dbReference>
<dbReference type="InterPro" id="IPR013762">
    <property type="entry name" value="Integrase-like_cat_sf"/>
</dbReference>
<dbReference type="GO" id="GO:0006310">
    <property type="term" value="P:DNA recombination"/>
    <property type="evidence" value="ECO:0007669"/>
    <property type="project" value="UniProtKB-KW"/>
</dbReference>
<dbReference type="InterPro" id="IPR044068">
    <property type="entry name" value="CB"/>
</dbReference>
<sequence length="414" mass="46493">MDERETIRQLVDRVLKDISAHHYASTTQANYRGFYHQLLQCADARGIGAYSSEFGHDFFHSRYRCRLEDVPSPAPRRLSGPRRYLTVLDYYHRYGTLPPRRPSARAIQVLPTELEQALADFNRDCTDRGHSPRAARTRQARVRHFLTYMANHGIPLTAVTGSDLSHYTTTLMSYQPKTVRVILSQVRTFLRFLHRWGLYSQDLSRALPPVRMIPGARLPHSWPIQAVSAVLAAVDRGTPLGKRDYAILLLAARLGLRVGDITTLPLTALHWQTKTVAWVQQKTGRTVELPLLDDVGWAIIDYLRNGRPETEAPCVFVRHRAPFEPFAVDANLHGLLMHYVQQAGVTVPAGAHGMHALRHGLAGRLLSADTPLPVIADVLGHRSTQSTQVYLAVDEAGLRRCALNPEEVLTDVHA</sequence>
<dbReference type="PROSITE" id="PS51900">
    <property type="entry name" value="CB"/>
    <property type="match status" value="1"/>
</dbReference>
<dbReference type="GO" id="GO:0003677">
    <property type="term" value="F:DNA binding"/>
    <property type="evidence" value="ECO:0007669"/>
    <property type="project" value="UniProtKB-UniRule"/>
</dbReference>
<evidence type="ECO:0000256" key="1">
    <source>
        <dbReference type="ARBA" id="ARBA00003283"/>
    </source>
</evidence>
<name>A0A7Y0Q3W2_9FIRM</name>
<dbReference type="Gene3D" id="1.10.150.130">
    <property type="match status" value="1"/>
</dbReference>
<dbReference type="Proteomes" id="UP000533476">
    <property type="component" value="Unassembled WGS sequence"/>
</dbReference>
<comment type="function">
    <text evidence="1">Site-specific tyrosine recombinase, which acts by catalyzing the cutting and rejoining of the recombining DNA molecules.</text>
</comment>
<dbReference type="SUPFAM" id="SSF56349">
    <property type="entry name" value="DNA breaking-rejoining enzymes"/>
    <property type="match status" value="1"/>
</dbReference>
<reference evidence="9 10" key="1">
    <citation type="submission" date="2020-04" db="EMBL/GenBank/DDBJ databases">
        <authorList>
            <person name="Zhang R."/>
            <person name="Schippers A."/>
        </authorList>
    </citation>
    <scope>NUCLEOTIDE SEQUENCE [LARGE SCALE GENOMIC DNA]</scope>
    <source>
        <strain evidence="9 10">DSM 109850</strain>
    </source>
</reference>
<dbReference type="AlphaFoldDB" id="A0A7Y0Q3W2"/>
<evidence type="ECO:0000259" key="7">
    <source>
        <dbReference type="PROSITE" id="PS51898"/>
    </source>
</evidence>
<proteinExistence type="inferred from homology"/>
<dbReference type="PANTHER" id="PTHR30349:SF90">
    <property type="entry name" value="TYROSINE RECOMBINASE XERD"/>
    <property type="match status" value="1"/>
</dbReference>
<dbReference type="InterPro" id="IPR004107">
    <property type="entry name" value="Integrase_SAM-like_N"/>
</dbReference>
<feature type="domain" description="Core-binding (CB)" evidence="8">
    <location>
        <begin position="112"/>
        <end position="194"/>
    </location>
</feature>
<evidence type="ECO:0000256" key="5">
    <source>
        <dbReference type="ARBA" id="ARBA00023172"/>
    </source>
</evidence>
<feature type="domain" description="Tyr recombinase" evidence="7">
    <location>
        <begin position="217"/>
        <end position="403"/>
    </location>
</feature>
<dbReference type="PANTHER" id="PTHR30349">
    <property type="entry name" value="PHAGE INTEGRASE-RELATED"/>
    <property type="match status" value="1"/>
</dbReference>
<comment type="caution">
    <text evidence="9">The sequence shown here is derived from an EMBL/GenBank/DDBJ whole genome shotgun (WGS) entry which is preliminary data.</text>
</comment>
<evidence type="ECO:0000256" key="2">
    <source>
        <dbReference type="ARBA" id="ARBA00008857"/>
    </source>
</evidence>
<evidence type="ECO:0000259" key="8">
    <source>
        <dbReference type="PROSITE" id="PS51900"/>
    </source>
</evidence>
<dbReference type="Gene3D" id="1.10.443.10">
    <property type="entry name" value="Intergrase catalytic core"/>
    <property type="match status" value="1"/>
</dbReference>
<keyword evidence="4 6" id="KW-0238">DNA-binding</keyword>
<dbReference type="Pfam" id="PF00589">
    <property type="entry name" value="Phage_integrase"/>
    <property type="match status" value="1"/>
</dbReference>
<keyword evidence="3" id="KW-0229">DNA integration</keyword>
<evidence type="ECO:0000313" key="9">
    <source>
        <dbReference type="EMBL" id="NMP24693.1"/>
    </source>
</evidence>
<keyword evidence="5" id="KW-0233">DNA recombination</keyword>
<evidence type="ECO:0000256" key="6">
    <source>
        <dbReference type="PROSITE-ProRule" id="PRU01248"/>
    </source>
</evidence>
<evidence type="ECO:0000256" key="3">
    <source>
        <dbReference type="ARBA" id="ARBA00022908"/>
    </source>
</evidence>
<dbReference type="Pfam" id="PF02899">
    <property type="entry name" value="Phage_int_SAM_1"/>
    <property type="match status" value="1"/>
</dbReference>
<protein>
    <submittedName>
        <fullName evidence="9">Tyrosine-type recombinase/integrase</fullName>
    </submittedName>
</protein>
<dbReference type="InterPro" id="IPR002104">
    <property type="entry name" value="Integrase_catalytic"/>
</dbReference>
<dbReference type="InterPro" id="IPR011010">
    <property type="entry name" value="DNA_brk_join_enz"/>
</dbReference>
<evidence type="ECO:0000256" key="4">
    <source>
        <dbReference type="ARBA" id="ARBA00023125"/>
    </source>
</evidence>
<dbReference type="GO" id="GO:0015074">
    <property type="term" value="P:DNA integration"/>
    <property type="evidence" value="ECO:0007669"/>
    <property type="project" value="UniProtKB-KW"/>
</dbReference>
<comment type="similarity">
    <text evidence="2">Belongs to the 'phage' integrase family.</text>
</comment>
<dbReference type="EMBL" id="JABBVZ010000137">
    <property type="protein sequence ID" value="NMP24693.1"/>
    <property type="molecule type" value="Genomic_DNA"/>
</dbReference>
<keyword evidence="10" id="KW-1185">Reference proteome</keyword>
<dbReference type="RefSeq" id="WP_169102901.1">
    <property type="nucleotide sequence ID" value="NZ_JABBVZ010000137.1"/>
</dbReference>
<organism evidence="9 10">
    <name type="scientific">Sulfobacillus harzensis</name>
    <dbReference type="NCBI Taxonomy" id="2729629"/>
    <lineage>
        <taxon>Bacteria</taxon>
        <taxon>Bacillati</taxon>
        <taxon>Bacillota</taxon>
        <taxon>Clostridia</taxon>
        <taxon>Eubacteriales</taxon>
        <taxon>Clostridiales Family XVII. Incertae Sedis</taxon>
        <taxon>Sulfobacillus</taxon>
    </lineage>
</organism>
<gene>
    <name evidence="9" type="ORF">HIJ39_20505</name>
</gene>
<dbReference type="InterPro" id="IPR010998">
    <property type="entry name" value="Integrase_recombinase_N"/>
</dbReference>
<accession>A0A7Y0Q3W2</accession>
<evidence type="ECO:0000313" key="10">
    <source>
        <dbReference type="Proteomes" id="UP000533476"/>
    </source>
</evidence>
<dbReference type="InterPro" id="IPR050090">
    <property type="entry name" value="Tyrosine_recombinase_XerCD"/>
</dbReference>